<dbReference type="Pfam" id="PF01479">
    <property type="entry name" value="S4"/>
    <property type="match status" value="1"/>
</dbReference>
<evidence type="ECO:0000256" key="4">
    <source>
        <dbReference type="ARBA" id="ARBA00036749"/>
    </source>
</evidence>
<dbReference type="Gene3D" id="3.10.290.10">
    <property type="entry name" value="RNA-binding S4 domain"/>
    <property type="match status" value="1"/>
</dbReference>
<evidence type="ECO:0000256" key="7">
    <source>
        <dbReference type="RuleBase" id="RU003887"/>
    </source>
</evidence>
<evidence type="ECO:0000256" key="6">
    <source>
        <dbReference type="PROSITE-ProRule" id="PRU00182"/>
    </source>
</evidence>
<dbReference type="CDD" id="cd00165">
    <property type="entry name" value="S4"/>
    <property type="match status" value="1"/>
</dbReference>
<dbReference type="Gene3D" id="3.30.70.580">
    <property type="entry name" value="Pseudouridine synthase I, catalytic domain, N-terminal subdomain"/>
    <property type="match status" value="1"/>
</dbReference>
<dbReference type="InterPro" id="IPR018496">
    <property type="entry name" value="PsdUridine_synth_RsuA/RluB_CS"/>
</dbReference>
<dbReference type="GO" id="GO:0160136">
    <property type="term" value="F:16S rRNA pseudouridine(516) synthase activity"/>
    <property type="evidence" value="ECO:0007669"/>
    <property type="project" value="UniProtKB-EC"/>
</dbReference>
<evidence type="ECO:0000256" key="3">
    <source>
        <dbReference type="ARBA" id="ARBA00023235"/>
    </source>
</evidence>
<sequence>MRLDRFLCETTGLTRSLAKKALARGEVTVNGERVKKGDIKIGEQQVHLDGRLLSLQAPRYLMLHKPPGYISATQDEVHPCVLQLLPPALASGLQCAGRLDVDTTGLLLLTDDGQWSHRLRSPRRACPKTYRVDLAEPLAAGTAERFAEGLLLNGEDRATLPATLEVLSPTHVLLTIQEGKYHQVKRMFAAVGNRVTALHRLRIGDIVLDNALAEGEWRPLTPEEVASIT</sequence>
<comment type="function">
    <text evidence="5">Responsible for synthesis of pseudouridine from uracil-516 in 16S ribosomal RNA.</text>
</comment>
<dbReference type="EMBL" id="CP118224">
    <property type="protein sequence ID" value="WMC10596.1"/>
    <property type="molecule type" value="Genomic_DNA"/>
</dbReference>
<comment type="catalytic activity">
    <reaction evidence="4">
        <text>uridine(516) in 16S rRNA = pseudouridine(516) in 16S rRNA</text>
        <dbReference type="Rhea" id="RHEA:38867"/>
        <dbReference type="Rhea" id="RHEA-COMP:10089"/>
        <dbReference type="Rhea" id="RHEA-COMP:10090"/>
        <dbReference type="ChEBI" id="CHEBI:65314"/>
        <dbReference type="ChEBI" id="CHEBI:65315"/>
        <dbReference type="EC" id="5.4.99.19"/>
    </reaction>
</comment>
<feature type="domain" description="RNA-binding S4" evidence="8">
    <location>
        <begin position="1"/>
        <end position="57"/>
    </location>
</feature>
<dbReference type="Gene3D" id="3.30.70.1560">
    <property type="entry name" value="Alpha-L RNA-binding motif"/>
    <property type="match status" value="1"/>
</dbReference>
<dbReference type="AlphaFoldDB" id="A0AA50KP00"/>
<dbReference type="CDD" id="cd02553">
    <property type="entry name" value="PseudoU_synth_RsuA"/>
    <property type="match status" value="1"/>
</dbReference>
<accession>A0AA50KP00</accession>
<dbReference type="InterPro" id="IPR042092">
    <property type="entry name" value="PsdUridine_s_RsuA/RluB/E/F_cat"/>
</dbReference>
<dbReference type="InterPro" id="IPR002942">
    <property type="entry name" value="S4_RNA-bd"/>
</dbReference>
<organism evidence="9 10">
    <name type="scientific">Oceanimonas pelagia</name>
    <dbReference type="NCBI Taxonomy" id="3028314"/>
    <lineage>
        <taxon>Bacteria</taxon>
        <taxon>Pseudomonadati</taxon>
        <taxon>Pseudomonadota</taxon>
        <taxon>Gammaproteobacteria</taxon>
        <taxon>Aeromonadales</taxon>
        <taxon>Aeromonadaceae</taxon>
        <taxon>Oceanimonas</taxon>
    </lineage>
</organism>
<dbReference type="Proteomes" id="UP001223802">
    <property type="component" value="Chromosome"/>
</dbReference>
<dbReference type="PANTHER" id="PTHR47683">
    <property type="entry name" value="PSEUDOURIDINE SYNTHASE FAMILY PROTEIN-RELATED"/>
    <property type="match status" value="1"/>
</dbReference>
<dbReference type="PROSITE" id="PS01149">
    <property type="entry name" value="PSI_RSU"/>
    <property type="match status" value="1"/>
</dbReference>
<proteinExistence type="inferred from homology"/>
<dbReference type="InterPro" id="IPR020094">
    <property type="entry name" value="TruA/RsuA/RluB/E/F_N"/>
</dbReference>
<keyword evidence="10" id="KW-1185">Reference proteome</keyword>
<dbReference type="SUPFAM" id="SSF55120">
    <property type="entry name" value="Pseudouridine synthase"/>
    <property type="match status" value="1"/>
</dbReference>
<comment type="similarity">
    <text evidence="1 7">Belongs to the pseudouridine synthase RsuA family.</text>
</comment>
<gene>
    <name evidence="9" type="primary">rsuA</name>
    <name evidence="9" type="ORF">PU634_16215</name>
</gene>
<dbReference type="InterPro" id="IPR006145">
    <property type="entry name" value="PsdUridine_synth_RsuA/RluA"/>
</dbReference>
<evidence type="ECO:0000256" key="5">
    <source>
        <dbReference type="ARBA" id="ARBA00037590"/>
    </source>
</evidence>
<evidence type="ECO:0000259" key="8">
    <source>
        <dbReference type="SMART" id="SM00363"/>
    </source>
</evidence>
<dbReference type="GO" id="GO:0005829">
    <property type="term" value="C:cytosol"/>
    <property type="evidence" value="ECO:0007669"/>
    <property type="project" value="UniProtKB-ARBA"/>
</dbReference>
<keyword evidence="3 7" id="KW-0413">Isomerase</keyword>
<protein>
    <recommendedName>
        <fullName evidence="7">Pseudouridine synthase</fullName>
        <ecNumber evidence="7">5.4.99.-</ecNumber>
    </recommendedName>
</protein>
<keyword evidence="2 6" id="KW-0694">RNA-binding</keyword>
<name>A0AA50KP00_9GAMM</name>
<dbReference type="PROSITE" id="PS50889">
    <property type="entry name" value="S4"/>
    <property type="match status" value="1"/>
</dbReference>
<dbReference type="GO" id="GO:0003723">
    <property type="term" value="F:RNA binding"/>
    <property type="evidence" value="ECO:0007669"/>
    <property type="project" value="UniProtKB-KW"/>
</dbReference>
<dbReference type="InterPro" id="IPR050343">
    <property type="entry name" value="RsuA_PseudoU_synthase"/>
</dbReference>
<dbReference type="SUPFAM" id="SSF55174">
    <property type="entry name" value="Alpha-L RNA-binding motif"/>
    <property type="match status" value="1"/>
</dbReference>
<dbReference type="InterPro" id="IPR036986">
    <property type="entry name" value="S4_RNA-bd_sf"/>
</dbReference>
<dbReference type="SMART" id="SM00363">
    <property type="entry name" value="S4"/>
    <property type="match status" value="1"/>
</dbReference>
<dbReference type="EC" id="5.4.99.-" evidence="7"/>
<dbReference type="NCBIfam" id="TIGR00093">
    <property type="entry name" value="pseudouridine synthase"/>
    <property type="match status" value="1"/>
</dbReference>
<dbReference type="FunFam" id="3.30.70.1560:FF:000001">
    <property type="entry name" value="Pseudouridine synthase"/>
    <property type="match status" value="1"/>
</dbReference>
<dbReference type="NCBIfam" id="NF008097">
    <property type="entry name" value="PRK10839.1"/>
    <property type="match status" value="1"/>
</dbReference>
<dbReference type="Pfam" id="PF00849">
    <property type="entry name" value="PseudoU_synth_2"/>
    <property type="match status" value="1"/>
</dbReference>
<dbReference type="InterPro" id="IPR000748">
    <property type="entry name" value="PsdUridine_synth_RsuA/RluB/E/F"/>
</dbReference>
<dbReference type="RefSeq" id="WP_306761874.1">
    <property type="nucleotide sequence ID" value="NZ_CP118224.1"/>
</dbReference>
<dbReference type="PANTHER" id="PTHR47683:SF4">
    <property type="entry name" value="PSEUDOURIDINE SYNTHASE"/>
    <property type="match status" value="1"/>
</dbReference>
<evidence type="ECO:0000256" key="2">
    <source>
        <dbReference type="ARBA" id="ARBA00022884"/>
    </source>
</evidence>
<reference evidence="9 10" key="1">
    <citation type="submission" date="2023-02" db="EMBL/GenBank/DDBJ databases">
        <title>Complete genome sequence of a novel bacterium Oceanimonas sp. NTOU-MSR1 isolated from marine coast sediment.</title>
        <authorList>
            <person name="Yang H.-T."/>
            <person name="Chen Y.-L."/>
            <person name="Ho Y.-N."/>
        </authorList>
    </citation>
    <scope>NUCLEOTIDE SEQUENCE [LARGE SCALE GENOMIC DNA]</scope>
    <source>
        <strain evidence="9 10">NTOU-MSR1</strain>
    </source>
</reference>
<evidence type="ECO:0000256" key="1">
    <source>
        <dbReference type="ARBA" id="ARBA00008348"/>
    </source>
</evidence>
<dbReference type="InterPro" id="IPR020103">
    <property type="entry name" value="PsdUridine_synth_cat_dom_sf"/>
</dbReference>
<dbReference type="GO" id="GO:0000455">
    <property type="term" value="P:enzyme-directed rRNA pseudouridine synthesis"/>
    <property type="evidence" value="ECO:0007669"/>
    <property type="project" value="UniProtKB-ARBA"/>
</dbReference>
<evidence type="ECO:0000313" key="10">
    <source>
        <dbReference type="Proteomes" id="UP001223802"/>
    </source>
</evidence>
<evidence type="ECO:0000313" key="9">
    <source>
        <dbReference type="EMBL" id="WMC10596.1"/>
    </source>
</evidence>
<dbReference type="KEGG" id="ope:PU634_16215"/>